<dbReference type="RefSeq" id="WP_111472488.1">
    <property type="nucleotide sequence ID" value="NZ_QLIX01000033.1"/>
</dbReference>
<dbReference type="GO" id="GO:0009307">
    <property type="term" value="P:DNA restriction-modification system"/>
    <property type="evidence" value="ECO:0007669"/>
    <property type="project" value="UniProtKB-KW"/>
</dbReference>
<dbReference type="AlphaFoldDB" id="A0A327LZB4"/>
<proteinExistence type="inferred from homology"/>
<dbReference type="Gene3D" id="3.90.220.20">
    <property type="entry name" value="DNA methylase specificity domains"/>
    <property type="match status" value="1"/>
</dbReference>
<comment type="similarity">
    <text evidence="1">Belongs to the type-I restriction system S methylase family.</text>
</comment>
<evidence type="ECO:0000256" key="3">
    <source>
        <dbReference type="ARBA" id="ARBA00023125"/>
    </source>
</evidence>
<dbReference type="SUPFAM" id="SSF116734">
    <property type="entry name" value="DNA methylase specificity domain"/>
    <property type="match status" value="1"/>
</dbReference>
<dbReference type="Proteomes" id="UP000249065">
    <property type="component" value="Unassembled WGS sequence"/>
</dbReference>
<dbReference type="EMBL" id="QLIX01000033">
    <property type="protein sequence ID" value="RAI55335.1"/>
    <property type="molecule type" value="Genomic_DNA"/>
</dbReference>
<dbReference type="GO" id="GO:0003677">
    <property type="term" value="F:DNA binding"/>
    <property type="evidence" value="ECO:0007669"/>
    <property type="project" value="UniProtKB-KW"/>
</dbReference>
<dbReference type="InterPro" id="IPR044946">
    <property type="entry name" value="Restrct_endonuc_typeI_TRD_sf"/>
</dbReference>
<dbReference type="OrthoDB" id="512700at2"/>
<dbReference type="Pfam" id="PF01420">
    <property type="entry name" value="Methylase_S"/>
    <property type="match status" value="1"/>
</dbReference>
<dbReference type="PANTHER" id="PTHR43140">
    <property type="entry name" value="TYPE-1 RESTRICTION ENZYME ECOKI SPECIFICITY PROTEIN"/>
    <property type="match status" value="1"/>
</dbReference>
<accession>A0A327LZB4</accession>
<keyword evidence="3" id="KW-0238">DNA-binding</keyword>
<gene>
    <name evidence="5" type="ORF">DOO78_24330</name>
</gene>
<protein>
    <recommendedName>
        <fullName evidence="4">Type I restriction modification DNA specificity domain-containing protein</fullName>
    </recommendedName>
</protein>
<name>A0A327LZB4_9PROT</name>
<dbReference type="CDD" id="cd17254">
    <property type="entry name" value="RMtype1_S_FclI-TRD1-CR1_like"/>
    <property type="match status" value="1"/>
</dbReference>
<evidence type="ECO:0000313" key="5">
    <source>
        <dbReference type="EMBL" id="RAI55335.1"/>
    </source>
</evidence>
<comment type="caution">
    <text evidence="5">The sequence shown here is derived from an EMBL/GenBank/DDBJ whole genome shotgun (WGS) entry which is preliminary data.</text>
</comment>
<dbReference type="InterPro" id="IPR000055">
    <property type="entry name" value="Restrct_endonuc_typeI_TRD"/>
</dbReference>
<keyword evidence="6" id="KW-1185">Reference proteome</keyword>
<organism evidence="5 6">
    <name type="scientific">Roseicella frigidaeris</name>
    <dbReference type="NCBI Taxonomy" id="2230885"/>
    <lineage>
        <taxon>Bacteria</taxon>
        <taxon>Pseudomonadati</taxon>
        <taxon>Pseudomonadota</taxon>
        <taxon>Alphaproteobacteria</taxon>
        <taxon>Acetobacterales</taxon>
        <taxon>Roseomonadaceae</taxon>
        <taxon>Roseicella</taxon>
    </lineage>
</organism>
<reference evidence="6" key="1">
    <citation type="submission" date="2018-06" db="EMBL/GenBank/DDBJ databases">
        <authorList>
            <person name="Khan S.A."/>
        </authorList>
    </citation>
    <scope>NUCLEOTIDE SEQUENCE [LARGE SCALE GENOMIC DNA]</scope>
    <source>
        <strain evidence="6">DB-1506</strain>
    </source>
</reference>
<evidence type="ECO:0000256" key="1">
    <source>
        <dbReference type="ARBA" id="ARBA00010923"/>
    </source>
</evidence>
<dbReference type="InterPro" id="IPR051212">
    <property type="entry name" value="Type-I_RE_S_subunit"/>
</dbReference>
<keyword evidence="2" id="KW-0680">Restriction system</keyword>
<feature type="domain" description="Type I restriction modification DNA specificity" evidence="4">
    <location>
        <begin position="11"/>
        <end position="175"/>
    </location>
</feature>
<evidence type="ECO:0000256" key="2">
    <source>
        <dbReference type="ARBA" id="ARBA00022747"/>
    </source>
</evidence>
<evidence type="ECO:0000313" key="6">
    <source>
        <dbReference type="Proteomes" id="UP000249065"/>
    </source>
</evidence>
<sequence length="277" mass="29979">MLSRAADDELPHGWARSPIGRLCTLRNGRAFKPEDWELQGLPIVRIQNLNNRRAAFNRFSGAVAEHHRICNGDLLFAWSGTPGTSFGAHVWRGGDAVLNQHIFRVDFDASAIDRDYFCHVLNFSLEAFIAQSHGGAGLAHITKGRLEETTIPLAPRREQARIASAISEALEDIEAAEAALARAREGLTQFRASLLHAACTGALSSDGGEGWQTKPLAELISEGPKNGYSPKAGGNDNGTLSLKLTATTSGRLNLAPHAVKRLSESPSGKELNRLNRM</sequence>
<dbReference type="PANTHER" id="PTHR43140:SF1">
    <property type="entry name" value="TYPE I RESTRICTION ENZYME ECOKI SPECIFICITY SUBUNIT"/>
    <property type="match status" value="1"/>
</dbReference>
<evidence type="ECO:0000259" key="4">
    <source>
        <dbReference type="Pfam" id="PF01420"/>
    </source>
</evidence>